<dbReference type="AlphaFoldDB" id="A0A226H5Y4"/>
<name>A0A226H5Y4_9FLAO</name>
<keyword evidence="2" id="KW-1185">Reference proteome</keyword>
<protein>
    <submittedName>
        <fullName evidence="1">Uncharacterized protein</fullName>
    </submittedName>
</protein>
<reference evidence="1 2" key="1">
    <citation type="submission" date="2016-11" db="EMBL/GenBank/DDBJ databases">
        <title>Whole genomes of Flavobacteriaceae.</title>
        <authorList>
            <person name="Stine C."/>
            <person name="Li C."/>
            <person name="Tadesse D."/>
        </authorList>
    </citation>
    <scope>NUCLEOTIDE SEQUENCE [LARGE SCALE GENOMIC DNA]</scope>
    <source>
        <strain evidence="1 2">DSM 18292</strain>
    </source>
</reference>
<organism evidence="1 2">
    <name type="scientific">Flavobacterium hercynium</name>
    <dbReference type="NCBI Taxonomy" id="387094"/>
    <lineage>
        <taxon>Bacteria</taxon>
        <taxon>Pseudomonadati</taxon>
        <taxon>Bacteroidota</taxon>
        <taxon>Flavobacteriia</taxon>
        <taxon>Flavobacteriales</taxon>
        <taxon>Flavobacteriaceae</taxon>
        <taxon>Flavobacterium</taxon>
    </lineage>
</organism>
<evidence type="ECO:0000313" key="2">
    <source>
        <dbReference type="Proteomes" id="UP000198345"/>
    </source>
</evidence>
<proteinExistence type="predicted"/>
<gene>
    <name evidence="1" type="ORF">B0A66_14165</name>
</gene>
<comment type="caution">
    <text evidence="1">The sequence shown here is derived from an EMBL/GenBank/DDBJ whole genome shotgun (WGS) entry which is preliminary data.</text>
</comment>
<dbReference type="EMBL" id="MUGW01000028">
    <property type="protein sequence ID" value="OXA89454.1"/>
    <property type="molecule type" value="Genomic_DNA"/>
</dbReference>
<accession>A0A226H5Y4</accession>
<evidence type="ECO:0000313" key="1">
    <source>
        <dbReference type="EMBL" id="OXA89454.1"/>
    </source>
</evidence>
<dbReference type="Proteomes" id="UP000198345">
    <property type="component" value="Unassembled WGS sequence"/>
</dbReference>
<sequence length="68" mass="8095">MKIHISLVFCKSKSIKSFSTAFLRLNNKTVVKFNVRGYRNRVLLVLVLKFRQQAKKILSSFEERKGWY</sequence>